<feature type="transmembrane region" description="Helical" evidence="6">
    <location>
        <begin position="53"/>
        <end position="74"/>
    </location>
</feature>
<evidence type="ECO:0000256" key="1">
    <source>
        <dbReference type="ARBA" id="ARBA00004651"/>
    </source>
</evidence>
<dbReference type="PANTHER" id="PTHR30086:SF19">
    <property type="entry name" value="THREONINE EFFLUX PROTEIN"/>
    <property type="match status" value="1"/>
</dbReference>
<dbReference type="GO" id="GO:0005886">
    <property type="term" value="C:plasma membrane"/>
    <property type="evidence" value="ECO:0007669"/>
    <property type="project" value="UniProtKB-SubCell"/>
</dbReference>
<evidence type="ECO:0000256" key="5">
    <source>
        <dbReference type="ARBA" id="ARBA00023136"/>
    </source>
</evidence>
<sequence>MAVVSPGPSFLITAKTAVSQSSADGIKLAVGLGLGSVVWATAALLGLNALFVAVPVLFVAMKVLGTLFLLWIAFQIFRHAADPLDLDQATALGSRGLIVKGLMTQLANPKVVVFFGSVFVAMLPAAPPPWMVAALVAIVAFNEVVWYSLVALFIGSARVRSQYLRAKRWIDRGTAVFLGGLGLRLLLSSRV</sequence>
<keyword evidence="5 6" id="KW-0472">Membrane</keyword>
<gene>
    <name evidence="7" type="ordered locus">RPE_4274</name>
</gene>
<dbReference type="Pfam" id="PF01810">
    <property type="entry name" value="LysE"/>
    <property type="match status" value="1"/>
</dbReference>
<dbReference type="InterPro" id="IPR001123">
    <property type="entry name" value="LeuE-type"/>
</dbReference>
<proteinExistence type="predicted"/>
<dbReference type="STRING" id="316055.RPE_4274"/>
<dbReference type="eggNOG" id="COG1280">
    <property type="taxonomic scope" value="Bacteria"/>
</dbReference>
<dbReference type="AlphaFoldDB" id="Q07IN5"/>
<dbReference type="KEGG" id="rpe:RPE_4274"/>
<evidence type="ECO:0000256" key="3">
    <source>
        <dbReference type="ARBA" id="ARBA00022692"/>
    </source>
</evidence>
<organism evidence="7">
    <name type="scientific">Rhodopseudomonas palustris (strain BisA53)</name>
    <dbReference type="NCBI Taxonomy" id="316055"/>
    <lineage>
        <taxon>Bacteria</taxon>
        <taxon>Pseudomonadati</taxon>
        <taxon>Pseudomonadota</taxon>
        <taxon>Alphaproteobacteria</taxon>
        <taxon>Hyphomicrobiales</taxon>
        <taxon>Nitrobacteraceae</taxon>
        <taxon>Rhodopseudomonas</taxon>
    </lineage>
</organism>
<dbReference type="EMBL" id="CP000463">
    <property type="protein sequence ID" value="ABJ08199.1"/>
    <property type="molecule type" value="Genomic_DNA"/>
</dbReference>
<feature type="transmembrane region" description="Helical" evidence="6">
    <location>
        <begin position="28"/>
        <end position="47"/>
    </location>
</feature>
<dbReference type="GO" id="GO:0015171">
    <property type="term" value="F:amino acid transmembrane transporter activity"/>
    <property type="evidence" value="ECO:0007669"/>
    <property type="project" value="TreeGrafter"/>
</dbReference>
<evidence type="ECO:0000256" key="2">
    <source>
        <dbReference type="ARBA" id="ARBA00022475"/>
    </source>
</evidence>
<evidence type="ECO:0000256" key="4">
    <source>
        <dbReference type="ARBA" id="ARBA00022989"/>
    </source>
</evidence>
<name>Q07IN5_RHOP5</name>
<evidence type="ECO:0000313" key="7">
    <source>
        <dbReference type="EMBL" id="ABJ08199.1"/>
    </source>
</evidence>
<feature type="transmembrane region" description="Helical" evidence="6">
    <location>
        <begin position="107"/>
        <end position="126"/>
    </location>
</feature>
<dbReference type="HOGENOM" id="CLU_079569_0_0_5"/>
<evidence type="ECO:0000256" key="6">
    <source>
        <dbReference type="SAM" id="Phobius"/>
    </source>
</evidence>
<dbReference type="PANTHER" id="PTHR30086">
    <property type="entry name" value="ARGININE EXPORTER PROTEIN ARGO"/>
    <property type="match status" value="1"/>
</dbReference>
<protein>
    <submittedName>
        <fullName evidence="7">Lysine exporter protein (LYSE/YGGA)</fullName>
    </submittedName>
</protein>
<keyword evidence="2" id="KW-1003">Cell membrane</keyword>
<keyword evidence="3 6" id="KW-0812">Transmembrane</keyword>
<feature type="transmembrane region" description="Helical" evidence="6">
    <location>
        <begin position="132"/>
        <end position="157"/>
    </location>
</feature>
<accession>Q07IN5</accession>
<comment type="subcellular location">
    <subcellularLocation>
        <location evidence="1">Cell membrane</location>
        <topology evidence="1">Multi-pass membrane protein</topology>
    </subcellularLocation>
</comment>
<keyword evidence="4 6" id="KW-1133">Transmembrane helix</keyword>
<reference evidence="7" key="1">
    <citation type="submission" date="2006-09" db="EMBL/GenBank/DDBJ databases">
        <title>Complete sequence of Rhodopseudomonas palustris BisA53.</title>
        <authorList>
            <consortium name="US DOE Joint Genome Institute"/>
            <person name="Copeland A."/>
            <person name="Lucas S."/>
            <person name="Lapidus A."/>
            <person name="Barry K."/>
            <person name="Detter J.C."/>
            <person name="Glavina del Rio T."/>
            <person name="Hammon N."/>
            <person name="Israni S."/>
            <person name="Dalin E."/>
            <person name="Tice H."/>
            <person name="Pitluck S."/>
            <person name="Chain P."/>
            <person name="Malfatti S."/>
            <person name="Shin M."/>
            <person name="Vergez L."/>
            <person name="Schmutz J."/>
            <person name="Larimer F."/>
            <person name="Land M."/>
            <person name="Hauser L."/>
            <person name="Pelletier D.A."/>
            <person name="Kyrpides N."/>
            <person name="Kim E."/>
            <person name="Harwood C.S."/>
            <person name="Oda Y."/>
            <person name="Richardson P."/>
        </authorList>
    </citation>
    <scope>NUCLEOTIDE SEQUENCE [LARGE SCALE GENOMIC DNA]</scope>
    <source>
        <strain evidence="7">BisA53</strain>
    </source>
</reference>